<gene>
    <name evidence="2" type="ORF">DGYR_LOCUS6033</name>
</gene>
<reference evidence="2 3" key="1">
    <citation type="submission" date="2020-08" db="EMBL/GenBank/DDBJ databases">
        <authorList>
            <person name="Hejnol A."/>
        </authorList>
    </citation>
    <scope>NUCLEOTIDE SEQUENCE [LARGE SCALE GENOMIC DNA]</scope>
</reference>
<accession>A0A7I8VNC8</accession>
<dbReference type="Proteomes" id="UP000549394">
    <property type="component" value="Unassembled WGS sequence"/>
</dbReference>
<keyword evidence="1" id="KW-0732">Signal</keyword>
<protein>
    <submittedName>
        <fullName evidence="2">DgyrCDS6280</fullName>
    </submittedName>
</protein>
<sequence>MNLKPSLLVIFIVLTFQEFISGENICDEAIIINDPLGKRWTEYSLDDSATAIDDRQYSFKWIRFNSTVGPYIAGFFPGKNKCGTIRQIWIKDDPAEQFSSEILQACISNHINPCATLIGIQVYNCESFVIWKLMTEIPIKAGICLGSVFDITVHF</sequence>
<comment type="caution">
    <text evidence="2">The sequence shown here is derived from an EMBL/GenBank/DDBJ whole genome shotgun (WGS) entry which is preliminary data.</text>
</comment>
<feature type="signal peptide" evidence="1">
    <location>
        <begin position="1"/>
        <end position="22"/>
    </location>
</feature>
<dbReference type="OrthoDB" id="10001041at2759"/>
<feature type="chain" id="PRO_5029478824" evidence="1">
    <location>
        <begin position="23"/>
        <end position="155"/>
    </location>
</feature>
<evidence type="ECO:0000256" key="1">
    <source>
        <dbReference type="SAM" id="SignalP"/>
    </source>
</evidence>
<name>A0A7I8VNC8_9ANNE</name>
<proteinExistence type="predicted"/>
<dbReference type="EMBL" id="CAJFCJ010000007">
    <property type="protein sequence ID" value="CAD5117513.1"/>
    <property type="molecule type" value="Genomic_DNA"/>
</dbReference>
<evidence type="ECO:0000313" key="2">
    <source>
        <dbReference type="EMBL" id="CAD5117513.1"/>
    </source>
</evidence>
<keyword evidence="3" id="KW-1185">Reference proteome</keyword>
<dbReference type="AlphaFoldDB" id="A0A7I8VNC8"/>
<evidence type="ECO:0000313" key="3">
    <source>
        <dbReference type="Proteomes" id="UP000549394"/>
    </source>
</evidence>
<organism evidence="2 3">
    <name type="scientific">Dimorphilus gyrociliatus</name>
    <dbReference type="NCBI Taxonomy" id="2664684"/>
    <lineage>
        <taxon>Eukaryota</taxon>
        <taxon>Metazoa</taxon>
        <taxon>Spiralia</taxon>
        <taxon>Lophotrochozoa</taxon>
        <taxon>Annelida</taxon>
        <taxon>Polychaeta</taxon>
        <taxon>Polychaeta incertae sedis</taxon>
        <taxon>Dinophilidae</taxon>
        <taxon>Dimorphilus</taxon>
    </lineage>
</organism>